<dbReference type="SUPFAM" id="SSF47413">
    <property type="entry name" value="lambda repressor-like DNA-binding domains"/>
    <property type="match status" value="1"/>
</dbReference>
<evidence type="ECO:0000259" key="2">
    <source>
        <dbReference type="PROSITE" id="PS50943"/>
    </source>
</evidence>
<name>A0A6P1MDC7_9FIRM</name>
<keyword evidence="1" id="KW-0238">DNA-binding</keyword>
<evidence type="ECO:0000313" key="4">
    <source>
        <dbReference type="Proteomes" id="UP000463883"/>
    </source>
</evidence>
<dbReference type="EMBL" id="CP047591">
    <property type="protein sequence ID" value="QHI72689.1"/>
    <property type="molecule type" value="Genomic_DNA"/>
</dbReference>
<dbReference type="PANTHER" id="PTHR46797">
    <property type="entry name" value="HTH-TYPE TRANSCRIPTIONAL REGULATOR"/>
    <property type="match status" value="1"/>
</dbReference>
<gene>
    <name evidence="3" type="ORF">Ami3637_10030</name>
</gene>
<dbReference type="CDD" id="cd00093">
    <property type="entry name" value="HTH_XRE"/>
    <property type="match status" value="1"/>
</dbReference>
<feature type="domain" description="HTH cro/C1-type" evidence="2">
    <location>
        <begin position="10"/>
        <end position="64"/>
    </location>
</feature>
<dbReference type="PROSITE" id="PS50943">
    <property type="entry name" value="HTH_CROC1"/>
    <property type="match status" value="1"/>
</dbReference>
<dbReference type="AlphaFoldDB" id="A0A6P1MDC7"/>
<keyword evidence="4" id="KW-1185">Reference proteome</keyword>
<dbReference type="GO" id="GO:0003677">
    <property type="term" value="F:DNA binding"/>
    <property type="evidence" value="ECO:0007669"/>
    <property type="project" value="UniProtKB-KW"/>
</dbReference>
<evidence type="ECO:0000313" key="3">
    <source>
        <dbReference type="EMBL" id="QHI72689.1"/>
    </source>
</evidence>
<dbReference type="KEGG" id="amic:Ami3637_10030"/>
<dbReference type="GO" id="GO:0005829">
    <property type="term" value="C:cytosol"/>
    <property type="evidence" value="ECO:0007669"/>
    <property type="project" value="TreeGrafter"/>
</dbReference>
<dbReference type="RefSeq" id="WP_162362456.1">
    <property type="nucleotide sequence ID" value="NZ_CP047591.1"/>
</dbReference>
<dbReference type="Pfam" id="PF12844">
    <property type="entry name" value="HTH_19"/>
    <property type="match status" value="1"/>
</dbReference>
<dbReference type="GO" id="GO:0003700">
    <property type="term" value="F:DNA-binding transcription factor activity"/>
    <property type="evidence" value="ECO:0007669"/>
    <property type="project" value="TreeGrafter"/>
</dbReference>
<evidence type="ECO:0000256" key="1">
    <source>
        <dbReference type="ARBA" id="ARBA00023125"/>
    </source>
</evidence>
<dbReference type="InterPro" id="IPR010982">
    <property type="entry name" value="Lambda_DNA-bd_dom_sf"/>
</dbReference>
<protein>
    <submittedName>
        <fullName evidence="3">Helix-turn-helix domain-containing protein</fullName>
    </submittedName>
</protein>
<accession>A0A6P1MDC7</accession>
<dbReference type="PANTHER" id="PTHR46797:SF2">
    <property type="entry name" value="TRANSCRIPTIONAL REGULATOR"/>
    <property type="match status" value="1"/>
</dbReference>
<sequence length="102" mass="11811">MDDKFIRNRISELRIQKNISERSLSIDLGHSPSYIHSIVSGKALPSMTEFLYICDYFNITPKEFFDVEINNPALIKSVIEDLNTLDEMQIINIHEIIKGIKK</sequence>
<reference evidence="3 4" key="1">
    <citation type="submission" date="2020-01" db="EMBL/GenBank/DDBJ databases">
        <title>Genomic analysis of Aminipila sp. CBA3637.</title>
        <authorList>
            <person name="Kim Y.B."/>
            <person name="Roh S.W."/>
        </authorList>
    </citation>
    <scope>NUCLEOTIDE SEQUENCE [LARGE SCALE GENOMIC DNA]</scope>
    <source>
        <strain evidence="3 4">CBA3637</strain>
    </source>
</reference>
<dbReference type="SMART" id="SM00530">
    <property type="entry name" value="HTH_XRE"/>
    <property type="match status" value="1"/>
</dbReference>
<proteinExistence type="predicted"/>
<dbReference type="InterPro" id="IPR050807">
    <property type="entry name" value="TransReg_Diox_bact_type"/>
</dbReference>
<dbReference type="InterPro" id="IPR001387">
    <property type="entry name" value="Cro/C1-type_HTH"/>
</dbReference>
<dbReference type="Gene3D" id="1.10.260.40">
    <property type="entry name" value="lambda repressor-like DNA-binding domains"/>
    <property type="match status" value="1"/>
</dbReference>
<organism evidence="3 4">
    <name type="scientific">Aminipila terrae</name>
    <dbReference type="NCBI Taxonomy" id="2697030"/>
    <lineage>
        <taxon>Bacteria</taxon>
        <taxon>Bacillati</taxon>
        <taxon>Bacillota</taxon>
        <taxon>Clostridia</taxon>
        <taxon>Peptostreptococcales</taxon>
        <taxon>Anaerovoracaceae</taxon>
        <taxon>Aminipila</taxon>
    </lineage>
</organism>
<dbReference type="Proteomes" id="UP000463883">
    <property type="component" value="Chromosome"/>
</dbReference>